<accession>A0A1Y2ANV9</accession>
<dbReference type="Proteomes" id="UP000193986">
    <property type="component" value="Unassembled WGS sequence"/>
</dbReference>
<dbReference type="AlphaFoldDB" id="A0A1Y2ANV9"/>
<protein>
    <submittedName>
        <fullName evidence="1">Uncharacterized protein</fullName>
    </submittedName>
</protein>
<evidence type="ECO:0000313" key="1">
    <source>
        <dbReference type="EMBL" id="ORY24202.1"/>
    </source>
</evidence>
<organism evidence="1 2">
    <name type="scientific">Naematelia encephala</name>
    <dbReference type="NCBI Taxonomy" id="71784"/>
    <lineage>
        <taxon>Eukaryota</taxon>
        <taxon>Fungi</taxon>
        <taxon>Dikarya</taxon>
        <taxon>Basidiomycota</taxon>
        <taxon>Agaricomycotina</taxon>
        <taxon>Tremellomycetes</taxon>
        <taxon>Tremellales</taxon>
        <taxon>Naemateliaceae</taxon>
        <taxon>Naematelia</taxon>
    </lineage>
</organism>
<comment type="caution">
    <text evidence="1">The sequence shown here is derived from an EMBL/GenBank/DDBJ whole genome shotgun (WGS) entry which is preliminary data.</text>
</comment>
<evidence type="ECO:0000313" key="2">
    <source>
        <dbReference type="Proteomes" id="UP000193986"/>
    </source>
</evidence>
<dbReference type="EMBL" id="MCFC01000070">
    <property type="protein sequence ID" value="ORY24202.1"/>
    <property type="molecule type" value="Genomic_DNA"/>
</dbReference>
<dbReference type="InParanoid" id="A0A1Y2ANV9"/>
<keyword evidence="2" id="KW-1185">Reference proteome</keyword>
<sequence>MAMCLNLIPMPLNTSHMPLNNPNRRFRTVILRNPNRSRTVCHRAKVHRSNNLLISRRRLSPSLVLLKRKTSLEASTLKINTKARESVHSELQRVRLTSPRRARHDTIRSPEQLGSVLEQTPKRNTRQLGTLIMLLKPNNRLIQDSSTHCRTVVLFRLFSNLMERHHTHLSMVLKHSHSNSLMERQELEWLLLQMGWEGCLYMASKCTCMLLMTLYKGDMGRHAKAVHIRIEICT</sequence>
<reference evidence="1 2" key="1">
    <citation type="submission" date="2016-07" db="EMBL/GenBank/DDBJ databases">
        <title>Pervasive Adenine N6-methylation of Active Genes in Fungi.</title>
        <authorList>
            <consortium name="DOE Joint Genome Institute"/>
            <person name="Mondo S.J."/>
            <person name="Dannebaum R.O."/>
            <person name="Kuo R.C."/>
            <person name="Labutti K."/>
            <person name="Haridas S."/>
            <person name="Kuo A."/>
            <person name="Salamov A."/>
            <person name="Ahrendt S.R."/>
            <person name="Lipzen A."/>
            <person name="Sullivan W."/>
            <person name="Andreopoulos W.B."/>
            <person name="Clum A."/>
            <person name="Lindquist E."/>
            <person name="Daum C."/>
            <person name="Ramamoorthy G.K."/>
            <person name="Gryganskyi A."/>
            <person name="Culley D."/>
            <person name="Magnuson J.K."/>
            <person name="James T.Y."/>
            <person name="O'Malley M.A."/>
            <person name="Stajich J.E."/>
            <person name="Spatafora J.W."/>
            <person name="Visel A."/>
            <person name="Grigoriev I.V."/>
        </authorList>
    </citation>
    <scope>NUCLEOTIDE SEQUENCE [LARGE SCALE GENOMIC DNA]</scope>
    <source>
        <strain evidence="1 2">68-887.2</strain>
    </source>
</reference>
<proteinExistence type="predicted"/>
<name>A0A1Y2ANV9_9TREE</name>
<gene>
    <name evidence="1" type="ORF">BCR39DRAFT_334588</name>
</gene>